<keyword evidence="2" id="KW-1185">Reference proteome</keyword>
<reference evidence="1" key="1">
    <citation type="submission" date="2021-03" db="EMBL/GenBank/DDBJ databases">
        <authorList>
            <person name="Wang G."/>
        </authorList>
    </citation>
    <scope>NUCLEOTIDE SEQUENCE</scope>
    <source>
        <strain evidence="1">KCTC 12899</strain>
    </source>
</reference>
<dbReference type="GO" id="GO:0031250">
    <property type="term" value="C:anaerobic ribonucleoside-triphosphate reductase complex"/>
    <property type="evidence" value="ECO:0007669"/>
    <property type="project" value="TreeGrafter"/>
</dbReference>
<accession>A0A8J7U227</accession>
<sequence length="677" mass="76163">MDHQPQTLDFNRLRETLQKDSQIPGEVIQKVIHRVQANAHHLGLEQTPPSLVLHWVTGLLRQEGFPVGAIPLQSLELSLSDVELNIYHPVGYGAGADQNPEATSQRIAQRIKAQFACRRIYQQDVVQAHDEGRLELLHLGAIDRPHHVFLTPDYLKHEGLPVMRSAPSAGPAKHADVLLAHLIRFTHELQNHFAGDIHWGHVNTLLLPFLEPMNEAELDQFAQQMLYEFGQLDLERGGLYRQVILDFDLDLPKTLVSTLAVGPGGEKMGRSYGDYGRTLVRFNEVLLNALANGDARGNPWHSPQIVFHLNERNAPWDHLHQKLVEVAFRHGNPRIAFSDSRRDCGAMGYFNLNDSDYLKAMQHPAQMRGFSLSSLAVNLPTMALGRDEQGFWQEVERIFNVSVTAHRQKRLFISRLMAYGNRGPLQFLRHRLGNQPFLKIDQATQPMQLIGLGEAAAALNGSPSSSAEAITNTAIKILTAIEGDIGVRNRIHKMRMLLSCTKNDNVAYRFAYLDFKRHAKDAGAYLIHEPDQSHPIYTEGPNILPFKAIGWRERFRHEGKLHRFFSGLHNTVLFLHGGTGNDAGLLQRLLGEARNAGISQLQPAPDLTVCMSCHSVFATTSENENCPSCGSAMVSPYGYCQAGYSPVSTWCLGKRSEWRIRHRLDHYHVPVQQDLPW</sequence>
<gene>
    <name evidence="1" type="ORF">J3U88_06860</name>
</gene>
<dbReference type="Gene3D" id="3.20.70.20">
    <property type="match status" value="1"/>
</dbReference>
<dbReference type="GO" id="GO:0006260">
    <property type="term" value="P:DNA replication"/>
    <property type="evidence" value="ECO:0007669"/>
    <property type="project" value="InterPro"/>
</dbReference>
<dbReference type="InterPro" id="IPR012833">
    <property type="entry name" value="NrdD"/>
</dbReference>
<dbReference type="SUPFAM" id="SSF51998">
    <property type="entry name" value="PFL-like glycyl radical enzymes"/>
    <property type="match status" value="1"/>
</dbReference>
<comment type="caution">
    <text evidence="1">The sequence shown here is derived from an EMBL/GenBank/DDBJ whole genome shotgun (WGS) entry which is preliminary data.</text>
</comment>
<dbReference type="PANTHER" id="PTHR21075:SF0">
    <property type="entry name" value="ANAEROBIC RIBONUCLEOSIDE-TRIPHOSPHATE REDUCTASE"/>
    <property type="match status" value="1"/>
</dbReference>
<dbReference type="Pfam" id="PF13597">
    <property type="entry name" value="NRDD"/>
    <property type="match status" value="1"/>
</dbReference>
<dbReference type="GO" id="GO:0009265">
    <property type="term" value="P:2'-deoxyribonucleotide biosynthetic process"/>
    <property type="evidence" value="ECO:0007669"/>
    <property type="project" value="TreeGrafter"/>
</dbReference>
<proteinExistence type="predicted"/>
<dbReference type="GO" id="GO:0004748">
    <property type="term" value="F:ribonucleoside-diphosphate reductase activity, thioredoxin disulfide as acceptor"/>
    <property type="evidence" value="ECO:0007669"/>
    <property type="project" value="TreeGrafter"/>
</dbReference>
<name>A0A8J7U227_9BACT</name>
<dbReference type="GO" id="GO:0008998">
    <property type="term" value="F:ribonucleoside-triphosphate reductase (thioredoxin) activity"/>
    <property type="evidence" value="ECO:0007669"/>
    <property type="project" value="InterPro"/>
</dbReference>
<evidence type="ECO:0000313" key="2">
    <source>
        <dbReference type="Proteomes" id="UP000664417"/>
    </source>
</evidence>
<dbReference type="PANTHER" id="PTHR21075">
    <property type="entry name" value="ANAEROBIC RIBONUCLEOSIDE-TRIPHOSPHATE REDUCTASE"/>
    <property type="match status" value="1"/>
</dbReference>
<dbReference type="RefSeq" id="WP_207857793.1">
    <property type="nucleotide sequence ID" value="NZ_JAFREP010000005.1"/>
</dbReference>
<organism evidence="1 2">
    <name type="scientific">Acanthopleuribacter pedis</name>
    <dbReference type="NCBI Taxonomy" id="442870"/>
    <lineage>
        <taxon>Bacteria</taxon>
        <taxon>Pseudomonadati</taxon>
        <taxon>Acidobacteriota</taxon>
        <taxon>Holophagae</taxon>
        <taxon>Acanthopleuribacterales</taxon>
        <taxon>Acanthopleuribacteraceae</taxon>
        <taxon>Acanthopleuribacter</taxon>
    </lineage>
</organism>
<dbReference type="EMBL" id="JAFREP010000005">
    <property type="protein sequence ID" value="MBO1318167.1"/>
    <property type="molecule type" value="Genomic_DNA"/>
</dbReference>
<dbReference type="Proteomes" id="UP000664417">
    <property type="component" value="Unassembled WGS sequence"/>
</dbReference>
<dbReference type="AlphaFoldDB" id="A0A8J7U227"/>
<protein>
    <submittedName>
        <fullName evidence="1">Uncharacterized protein</fullName>
    </submittedName>
</protein>
<evidence type="ECO:0000313" key="1">
    <source>
        <dbReference type="EMBL" id="MBO1318167.1"/>
    </source>
</evidence>